<dbReference type="Gene3D" id="3.40.50.1000">
    <property type="entry name" value="HAD superfamily/HAD-like"/>
    <property type="match status" value="2"/>
</dbReference>
<dbReference type="InterPro" id="IPR006549">
    <property type="entry name" value="HAD-SF_hydro_IIIA"/>
</dbReference>
<evidence type="ECO:0000313" key="1">
    <source>
        <dbReference type="EMBL" id="AJA38647.1"/>
    </source>
</evidence>
<reference evidence="1" key="1">
    <citation type="journal article" date="2014" name="ISME J.">
        <title>Evidence for extensive gene flow and Thermotoga subpopulations in subsurface and marine environments.</title>
        <authorList>
            <person name="Nesbo C.L."/>
            <person name="S Swithers K."/>
            <person name="Dahle H."/>
            <person name="Haverkamp T.H."/>
            <person name="Birkeland N.K."/>
            <person name="Sokolova T."/>
            <person name="Kublanov I."/>
            <person name="Zhaxybayeva O."/>
        </authorList>
    </citation>
    <scope>NUCLEOTIDE SEQUENCE</scope>
    <source>
        <strain evidence="1">TBYP3.1.4.1</strain>
    </source>
</reference>
<dbReference type="SUPFAM" id="SSF56784">
    <property type="entry name" value="HAD-like"/>
    <property type="match status" value="1"/>
</dbReference>
<dbReference type="InterPro" id="IPR036412">
    <property type="entry name" value="HAD-like_sf"/>
</dbReference>
<dbReference type="InterPro" id="IPR023214">
    <property type="entry name" value="HAD_sf"/>
</dbReference>
<accession>A0A0A7RRY7</accession>
<proteinExistence type="predicted"/>
<protein>
    <submittedName>
        <fullName evidence="1">Hydrolase</fullName>
    </submittedName>
</protein>
<sequence>MKIERVEKVEDIDFEGLLKEGYTCFFFDFDNTLVPWKESKLEEDKRRLLIELAKRARVIVVSNGKPRKVDLPVTFIWRAGKPFSLKLWRFLKKERIDPERCVMIGDQIFTDVLTGKIFGFRVIKVEPISAKEFFGTKILRFFEKIVEGKVR</sequence>
<dbReference type="GO" id="GO:0016787">
    <property type="term" value="F:hydrolase activity"/>
    <property type="evidence" value="ECO:0007669"/>
    <property type="project" value="UniProtKB-KW"/>
</dbReference>
<dbReference type="AlphaFoldDB" id="A0A0A7RRY7"/>
<dbReference type="Pfam" id="PF13242">
    <property type="entry name" value="Hydrolase_like"/>
    <property type="match status" value="1"/>
</dbReference>
<dbReference type="EMBL" id="KP229298">
    <property type="protein sequence ID" value="AJA38647.1"/>
    <property type="molecule type" value="Genomic_DNA"/>
</dbReference>
<organism evidence="1">
    <name type="scientific">Thermotoga sp. TBYP3.1.4.1</name>
    <dbReference type="NCBI Taxonomy" id="1587550"/>
    <lineage>
        <taxon>Bacteria</taxon>
        <taxon>Thermotogati</taxon>
        <taxon>Thermotogota</taxon>
        <taxon>Thermotogae</taxon>
        <taxon>Thermotogales</taxon>
        <taxon>Thermotogaceae</taxon>
        <taxon>Thermotoga</taxon>
    </lineage>
</organism>
<dbReference type="NCBIfam" id="TIGR01662">
    <property type="entry name" value="HAD-SF-IIIA"/>
    <property type="match status" value="1"/>
</dbReference>
<keyword evidence="1" id="KW-0378">Hydrolase</keyword>
<name>A0A0A7RRY7_9THEM</name>